<dbReference type="PANTHER" id="PTHR42929:SF5">
    <property type="entry name" value="ABC TRANSPORTER PERMEASE PROTEIN"/>
    <property type="match status" value="1"/>
</dbReference>
<comment type="caution">
    <text evidence="10">The sequence shown here is derived from an EMBL/GenBank/DDBJ whole genome shotgun (WGS) entry which is preliminary data.</text>
</comment>
<proteinExistence type="inferred from homology"/>
<feature type="transmembrane region" description="Helical" evidence="8">
    <location>
        <begin position="414"/>
        <end position="434"/>
    </location>
</feature>
<keyword evidence="5 8" id="KW-0812">Transmembrane</keyword>
<sequence length="613" mass="67841">MATLLAKEKAADAAVVKVARSQNYLNGLLAHQRIRGAIIASPIVVLLVGFLVIPLLIILWGSVEGDKLTFSHYARIFSDETNLSVMLQTLRVGLIVTLVSLVAAYPVAYLLTQIKSRALSLVTLFILVPLFTAFLIRTYAWMIILGRQGPINNTLIWLGLIREPLPLLNTTFAVVIGMVHVLMPIAIFTMYSSMVRIDHNVARAAQILGAKPVQAFLRVYFPLSLPGVFSAGILIFIIAIGFYITPSLLGGPRDAMITQLIVTQLTTLLNFELSFASSIVLLLVTIGILFFASLFIPLEMIWSSSTVEITSQKLRSKSPFFGNMKQAVQPILITAEALIHLVTKPFLTRKARWLWAYTILVLLFLIAPLVVVFLLSFSSSLFVVFPPPGFSLQWWEKLVHASDWQESFLFSVKLGFFSAFFATIIGTMGAFWLVRTTLPIKRALFLFCLSPLMVPGIIIATALYIFEARIHLLGSFAGLVIGHVLLSVPYVVVVMAAALRGFDQSLEKAAAIHGARPMQVLRLVTLPLLKPALLTAGLLAFLTSFDELLITMFMIGRQTLTLPFKFWNDIKYELNPLLSAASTFIVLLVAVAILTAQWIKVRHDRRTSARTGK</sequence>
<reference evidence="10 11" key="1">
    <citation type="submission" date="2024-06" db="EMBL/GenBank/DDBJ databases">
        <authorList>
            <person name="Kim D.-U."/>
        </authorList>
    </citation>
    <scope>NUCLEOTIDE SEQUENCE [LARGE SCALE GENOMIC DNA]</scope>
    <source>
        <strain evidence="10 11">KACC15460</strain>
    </source>
</reference>
<evidence type="ECO:0000256" key="6">
    <source>
        <dbReference type="ARBA" id="ARBA00022989"/>
    </source>
</evidence>
<evidence type="ECO:0000256" key="2">
    <source>
        <dbReference type="ARBA" id="ARBA00007069"/>
    </source>
</evidence>
<feature type="transmembrane region" description="Helical" evidence="8">
    <location>
        <begin position="118"/>
        <end position="145"/>
    </location>
</feature>
<keyword evidence="11" id="KW-1185">Reference proteome</keyword>
<feature type="transmembrane region" description="Helical" evidence="8">
    <location>
        <begin position="165"/>
        <end position="188"/>
    </location>
</feature>
<feature type="transmembrane region" description="Helical" evidence="8">
    <location>
        <begin position="472"/>
        <end position="499"/>
    </location>
</feature>
<keyword evidence="4" id="KW-1003">Cell membrane</keyword>
<feature type="transmembrane region" description="Helical" evidence="8">
    <location>
        <begin position="354"/>
        <end position="385"/>
    </location>
</feature>
<dbReference type="EMBL" id="JBEWSZ010000018">
    <property type="protein sequence ID" value="MET2833008.1"/>
    <property type="molecule type" value="Genomic_DNA"/>
</dbReference>
<protein>
    <submittedName>
        <fullName evidence="10">ABC transporter permease subunit</fullName>
    </submittedName>
</protein>
<organism evidence="10 11">
    <name type="scientific">Mesorhizobium shangrilense</name>
    <dbReference type="NCBI Taxonomy" id="460060"/>
    <lineage>
        <taxon>Bacteria</taxon>
        <taxon>Pseudomonadati</taxon>
        <taxon>Pseudomonadota</taxon>
        <taxon>Alphaproteobacteria</taxon>
        <taxon>Hyphomicrobiales</taxon>
        <taxon>Phyllobacteriaceae</taxon>
        <taxon>Mesorhizobium</taxon>
    </lineage>
</organism>
<keyword evidence="6 8" id="KW-1133">Transmembrane helix</keyword>
<accession>A0ABV2DU88</accession>
<evidence type="ECO:0000256" key="8">
    <source>
        <dbReference type="RuleBase" id="RU363032"/>
    </source>
</evidence>
<dbReference type="SUPFAM" id="SSF161098">
    <property type="entry name" value="MetI-like"/>
    <property type="match status" value="2"/>
</dbReference>
<feature type="domain" description="ABC transmembrane type-1" evidence="9">
    <location>
        <begin position="408"/>
        <end position="596"/>
    </location>
</feature>
<feature type="transmembrane region" description="Helical" evidence="8">
    <location>
        <begin position="92"/>
        <end position="111"/>
    </location>
</feature>
<dbReference type="CDD" id="cd06261">
    <property type="entry name" value="TM_PBP2"/>
    <property type="match status" value="2"/>
</dbReference>
<name>A0ABV2DU88_9HYPH</name>
<dbReference type="PANTHER" id="PTHR42929">
    <property type="entry name" value="INNER MEMBRANE ABC TRANSPORTER PERMEASE PROTEIN YDCU-RELATED-RELATED"/>
    <property type="match status" value="1"/>
</dbReference>
<feature type="transmembrane region" description="Helical" evidence="8">
    <location>
        <begin position="577"/>
        <end position="599"/>
    </location>
</feature>
<dbReference type="Proteomes" id="UP001548832">
    <property type="component" value="Unassembled WGS sequence"/>
</dbReference>
<dbReference type="Gene3D" id="1.10.3720.10">
    <property type="entry name" value="MetI-like"/>
    <property type="match status" value="2"/>
</dbReference>
<dbReference type="PROSITE" id="PS50928">
    <property type="entry name" value="ABC_TM1"/>
    <property type="match status" value="2"/>
</dbReference>
<evidence type="ECO:0000259" key="9">
    <source>
        <dbReference type="PROSITE" id="PS50928"/>
    </source>
</evidence>
<evidence type="ECO:0000256" key="7">
    <source>
        <dbReference type="ARBA" id="ARBA00023136"/>
    </source>
</evidence>
<feature type="domain" description="ABC transmembrane type-1" evidence="9">
    <location>
        <begin position="86"/>
        <end position="292"/>
    </location>
</feature>
<feature type="transmembrane region" description="Helical" evidence="8">
    <location>
        <begin position="37"/>
        <end position="60"/>
    </location>
</feature>
<dbReference type="InterPro" id="IPR035906">
    <property type="entry name" value="MetI-like_sf"/>
</dbReference>
<keyword evidence="7 8" id="KW-0472">Membrane</keyword>
<evidence type="ECO:0000313" key="11">
    <source>
        <dbReference type="Proteomes" id="UP001548832"/>
    </source>
</evidence>
<evidence type="ECO:0000256" key="5">
    <source>
        <dbReference type="ARBA" id="ARBA00022692"/>
    </source>
</evidence>
<gene>
    <name evidence="10" type="ORF">ABVQ20_39560</name>
</gene>
<evidence type="ECO:0000256" key="4">
    <source>
        <dbReference type="ARBA" id="ARBA00022475"/>
    </source>
</evidence>
<dbReference type="RefSeq" id="WP_354465224.1">
    <property type="nucleotide sequence ID" value="NZ_JBEWSZ010000018.1"/>
</dbReference>
<feature type="transmembrane region" description="Helical" evidence="8">
    <location>
        <begin position="219"/>
        <end position="244"/>
    </location>
</feature>
<comment type="similarity">
    <text evidence="2">Belongs to the binding-protein-dependent transport system permease family. CysTW subfamily.</text>
</comment>
<evidence type="ECO:0000256" key="1">
    <source>
        <dbReference type="ARBA" id="ARBA00004651"/>
    </source>
</evidence>
<comment type="subcellular location">
    <subcellularLocation>
        <location evidence="1 8">Cell membrane</location>
        <topology evidence="1 8">Multi-pass membrane protein</topology>
    </subcellularLocation>
</comment>
<feature type="transmembrane region" description="Helical" evidence="8">
    <location>
        <begin position="275"/>
        <end position="296"/>
    </location>
</feature>
<feature type="transmembrane region" description="Helical" evidence="8">
    <location>
        <begin position="520"/>
        <end position="542"/>
    </location>
</feature>
<evidence type="ECO:0000256" key="3">
    <source>
        <dbReference type="ARBA" id="ARBA00022448"/>
    </source>
</evidence>
<dbReference type="InterPro" id="IPR000515">
    <property type="entry name" value="MetI-like"/>
</dbReference>
<keyword evidence="3 8" id="KW-0813">Transport</keyword>
<evidence type="ECO:0000313" key="10">
    <source>
        <dbReference type="EMBL" id="MET2833008.1"/>
    </source>
</evidence>
<dbReference type="Pfam" id="PF00528">
    <property type="entry name" value="BPD_transp_1"/>
    <property type="match status" value="1"/>
</dbReference>
<feature type="transmembrane region" description="Helical" evidence="8">
    <location>
        <begin position="443"/>
        <end position="466"/>
    </location>
</feature>